<dbReference type="AlphaFoldDB" id="A0A2P6SBT3"/>
<reference evidence="2 3" key="1">
    <citation type="journal article" date="2018" name="Nat. Genet.">
        <title>The Rosa genome provides new insights in the design of modern roses.</title>
        <authorList>
            <person name="Bendahmane M."/>
        </authorList>
    </citation>
    <scope>NUCLEOTIDE SEQUENCE [LARGE SCALE GENOMIC DNA]</scope>
    <source>
        <strain evidence="3">cv. Old Blush</strain>
    </source>
</reference>
<proteinExistence type="predicted"/>
<keyword evidence="1" id="KW-0472">Membrane</keyword>
<dbReference type="Gramene" id="PRQ56143">
    <property type="protein sequence ID" value="PRQ56143"/>
    <property type="gene ID" value="RchiOBHm_Chr1g0332541"/>
</dbReference>
<organism evidence="2 3">
    <name type="scientific">Rosa chinensis</name>
    <name type="common">China rose</name>
    <dbReference type="NCBI Taxonomy" id="74649"/>
    <lineage>
        <taxon>Eukaryota</taxon>
        <taxon>Viridiplantae</taxon>
        <taxon>Streptophyta</taxon>
        <taxon>Embryophyta</taxon>
        <taxon>Tracheophyta</taxon>
        <taxon>Spermatophyta</taxon>
        <taxon>Magnoliopsida</taxon>
        <taxon>eudicotyledons</taxon>
        <taxon>Gunneridae</taxon>
        <taxon>Pentapetalae</taxon>
        <taxon>rosids</taxon>
        <taxon>fabids</taxon>
        <taxon>Rosales</taxon>
        <taxon>Rosaceae</taxon>
        <taxon>Rosoideae</taxon>
        <taxon>Rosoideae incertae sedis</taxon>
        <taxon>Rosa</taxon>
    </lineage>
</organism>
<name>A0A2P6SBT3_ROSCH</name>
<dbReference type="GO" id="GO:0009941">
    <property type="term" value="C:chloroplast envelope"/>
    <property type="evidence" value="ECO:0007669"/>
    <property type="project" value="TreeGrafter"/>
</dbReference>
<dbReference type="Proteomes" id="UP000238479">
    <property type="component" value="Chromosome 1"/>
</dbReference>
<accession>A0A2P6SBT3</accession>
<protein>
    <submittedName>
        <fullName evidence="2">Putative sodium bile acid cotransporter</fullName>
    </submittedName>
</protein>
<feature type="transmembrane region" description="Helical" evidence="1">
    <location>
        <begin position="49"/>
        <end position="72"/>
    </location>
</feature>
<comment type="caution">
    <text evidence="2">The sequence shown here is derived from an EMBL/GenBank/DDBJ whole genome shotgun (WGS) entry which is preliminary data.</text>
</comment>
<keyword evidence="3" id="KW-1185">Reference proteome</keyword>
<keyword evidence="1" id="KW-0812">Transmembrane</keyword>
<gene>
    <name evidence="2" type="ORF">RchiOBHm_Chr1g0332541</name>
</gene>
<dbReference type="InterPro" id="IPR016833">
    <property type="entry name" value="Put_Na-Bile_cotransptr"/>
</dbReference>
<dbReference type="PANTHER" id="PTHR18640:SF10">
    <property type="entry name" value="SODIUM_METABOLITE COTRANSPORTER BASS4, CHLOROPLASTIC-RELATED"/>
    <property type="match status" value="1"/>
</dbReference>
<dbReference type="EMBL" id="PDCK01000039">
    <property type="protein sequence ID" value="PRQ56143.1"/>
    <property type="molecule type" value="Genomic_DNA"/>
</dbReference>
<evidence type="ECO:0000313" key="2">
    <source>
        <dbReference type="EMBL" id="PRQ56143.1"/>
    </source>
</evidence>
<evidence type="ECO:0000256" key="1">
    <source>
        <dbReference type="SAM" id="Phobius"/>
    </source>
</evidence>
<keyword evidence="1" id="KW-1133">Transmembrane helix</keyword>
<sequence>MYMVLMVRLGNSCCWFGRTYVLNFIMIVILVPWMQVTRSRSVLLMVNPAVFLGAVGMGVLLHLILLAFNAVAVKSLSALSGGSESLFFQEGKCKCCSPCCKPENTACNGGCGGPTRGCTW</sequence>
<dbReference type="PANTHER" id="PTHR18640">
    <property type="entry name" value="SOLUTE CARRIER FAMILY 10 MEMBER 7"/>
    <property type="match status" value="1"/>
</dbReference>
<evidence type="ECO:0000313" key="3">
    <source>
        <dbReference type="Proteomes" id="UP000238479"/>
    </source>
</evidence>
<feature type="transmembrane region" description="Helical" evidence="1">
    <location>
        <begin position="20"/>
        <end position="37"/>
    </location>
</feature>